<name>A0A0K2T528_LEPSM</name>
<dbReference type="AlphaFoldDB" id="A0A0K2T528"/>
<evidence type="ECO:0000256" key="1">
    <source>
        <dbReference type="SAM" id="SignalP"/>
    </source>
</evidence>
<proteinExistence type="predicted"/>
<feature type="chain" id="PRO_5005487411" evidence="1">
    <location>
        <begin position="28"/>
        <end position="119"/>
    </location>
</feature>
<sequence length="119" mass="13258">MTFKVNPEHISLVGSIFLILILAQVNAGILKIQEEPIYRETPNNEVATNNLIITCLLGGNSCPNWIKYLVNLASYNVVEEKITPGSESYSNDVIKRIGRSNSALHKRFSSGVRLTKRTI</sequence>
<feature type="signal peptide" evidence="1">
    <location>
        <begin position="1"/>
        <end position="27"/>
    </location>
</feature>
<organism evidence="2">
    <name type="scientific">Lepeophtheirus salmonis</name>
    <name type="common">Salmon louse</name>
    <name type="synonym">Caligus salmonis</name>
    <dbReference type="NCBI Taxonomy" id="72036"/>
    <lineage>
        <taxon>Eukaryota</taxon>
        <taxon>Metazoa</taxon>
        <taxon>Ecdysozoa</taxon>
        <taxon>Arthropoda</taxon>
        <taxon>Crustacea</taxon>
        <taxon>Multicrustacea</taxon>
        <taxon>Hexanauplia</taxon>
        <taxon>Copepoda</taxon>
        <taxon>Siphonostomatoida</taxon>
        <taxon>Caligidae</taxon>
        <taxon>Lepeophtheirus</taxon>
    </lineage>
</organism>
<dbReference type="EMBL" id="HACA01003195">
    <property type="protein sequence ID" value="CDW20556.1"/>
    <property type="molecule type" value="Transcribed_RNA"/>
</dbReference>
<protein>
    <submittedName>
        <fullName evidence="2">Uncharacterized protein</fullName>
    </submittedName>
</protein>
<reference evidence="2" key="1">
    <citation type="submission" date="2014-05" db="EMBL/GenBank/DDBJ databases">
        <authorList>
            <person name="Chronopoulou M."/>
        </authorList>
    </citation>
    <scope>NUCLEOTIDE SEQUENCE</scope>
    <source>
        <tissue evidence="2">Whole organism</tissue>
    </source>
</reference>
<accession>A0A0K2T528</accession>
<keyword evidence="1" id="KW-0732">Signal</keyword>
<evidence type="ECO:0000313" key="2">
    <source>
        <dbReference type="EMBL" id="CDW20556.1"/>
    </source>
</evidence>